<gene>
    <name evidence="9" type="ORF">WH47_03760</name>
</gene>
<evidence type="ECO:0000256" key="2">
    <source>
        <dbReference type="ARBA" id="ARBA00022741"/>
    </source>
</evidence>
<dbReference type="EMBL" id="KQ414721">
    <property type="protein sequence ID" value="KOC62776.1"/>
    <property type="molecule type" value="Genomic_DNA"/>
</dbReference>
<dbReference type="InterPro" id="IPR023179">
    <property type="entry name" value="GTP-bd_ortho_bundle_sf"/>
</dbReference>
<dbReference type="PROSITE" id="PS51721">
    <property type="entry name" value="G_CP"/>
    <property type="match status" value="1"/>
</dbReference>
<evidence type="ECO:0000313" key="10">
    <source>
        <dbReference type="Proteomes" id="UP000053825"/>
    </source>
</evidence>
<dbReference type="InterPro" id="IPR027417">
    <property type="entry name" value="P-loop_NTPase"/>
</dbReference>
<dbReference type="FunFam" id="1.10.1580.10:FF:000002">
    <property type="entry name" value="Guanine nucleotide-binding protein-like 3 (nucleolar)-like"/>
    <property type="match status" value="1"/>
</dbReference>
<evidence type="ECO:0000256" key="5">
    <source>
        <dbReference type="ARBA" id="ARBA00023242"/>
    </source>
</evidence>
<keyword evidence="3" id="KW-0175">Coiled coil</keyword>
<dbReference type="InterPro" id="IPR030378">
    <property type="entry name" value="G_CP_dom"/>
</dbReference>
<evidence type="ECO:0000256" key="1">
    <source>
        <dbReference type="ARBA" id="ARBA00004123"/>
    </source>
</evidence>
<dbReference type="GO" id="GO:0005730">
    <property type="term" value="C:nucleolus"/>
    <property type="evidence" value="ECO:0007669"/>
    <property type="project" value="TreeGrafter"/>
</dbReference>
<feature type="region of interest" description="Disordered" evidence="7">
    <location>
        <begin position="71"/>
        <end position="96"/>
    </location>
</feature>
<accession>A0A0L7QW33</accession>
<dbReference type="OrthoDB" id="444945at2759"/>
<evidence type="ECO:0000256" key="4">
    <source>
        <dbReference type="ARBA" id="ARBA00023134"/>
    </source>
</evidence>
<evidence type="ECO:0000256" key="3">
    <source>
        <dbReference type="ARBA" id="ARBA00023054"/>
    </source>
</evidence>
<dbReference type="CDD" id="cd04178">
    <property type="entry name" value="Nucleostemin_like"/>
    <property type="match status" value="1"/>
</dbReference>
<dbReference type="GO" id="GO:0005525">
    <property type="term" value="F:GTP binding"/>
    <property type="evidence" value="ECO:0007669"/>
    <property type="project" value="UniProtKB-KW"/>
</dbReference>
<name>A0A0L7QW33_9HYME</name>
<dbReference type="AlphaFoldDB" id="A0A0L7QW33"/>
<feature type="domain" description="CP-type G" evidence="8">
    <location>
        <begin position="141"/>
        <end position="325"/>
    </location>
</feature>
<sequence length="583" mass="66094">MNILFVTEKPSKRMPASKRYKIEKKVREHNRKIRKVAKKQMHKKKQKVIEVPNQCPFKEDILKEVEAMKKQNEEEKLKRRAAAREASREQKKEELAKTGLQGLVSTAELKQAAHQGMEVDTVHERIREAMNKKENSLKAYYKEFKNVLDAADVILEVVDARDPLGTRCKEVEEAVQSAKGNKKLVIVLNKADLVPRENLDQWLKYIRGSLPAVPFKASTQAQVCRLGRKKLGRRKEDMIRSRICYGAELLLSLLGNYCRNIGNKKTSIRVGVVGLPNVGKSSVINSLARSKVCSVGSIPGVTRTMQAVQLDSKIKLLDSPGIVFASSEENANESSIALKNAIKIQSLRDPFTPATAVIKRVSKEILREMYAIEDFSTPEEFFAYKAIRMGKFKKMGVPDTLTAARSVLEDWNSGKIRYYTVPPEQPDCHVSAEIVSQMSKEFDIESLAEQEKMMLDTFEKENVAKRVTEPFSIESSGPVVSAMEVELQKEAQVIKVQNKLKKKVENAKKKSDETRKKKVDPLSEIEGNQKINKLNKMLFKKEKKNRVRQEKAACKLADQLGGFNIKATDDYDFNTDFVEKDTV</sequence>
<dbReference type="Pfam" id="PF01926">
    <property type="entry name" value="MMR_HSR1"/>
    <property type="match status" value="1"/>
</dbReference>
<keyword evidence="2" id="KW-0547">Nucleotide-binding</keyword>
<comment type="subcellular location">
    <subcellularLocation>
        <location evidence="1">Nucleus</location>
    </subcellularLocation>
</comment>
<dbReference type="PANTHER" id="PTHR11089">
    <property type="entry name" value="GTP-BINDING PROTEIN-RELATED"/>
    <property type="match status" value="1"/>
</dbReference>
<keyword evidence="10" id="KW-1185">Reference proteome</keyword>
<reference evidence="9 10" key="1">
    <citation type="submission" date="2015-07" db="EMBL/GenBank/DDBJ databases">
        <title>The genome of Habropoda laboriosa.</title>
        <authorList>
            <person name="Pan H."/>
            <person name="Kapheim K."/>
        </authorList>
    </citation>
    <scope>NUCLEOTIDE SEQUENCE [LARGE SCALE GENOMIC DNA]</scope>
    <source>
        <strain evidence="9">0110345459</strain>
    </source>
</reference>
<keyword evidence="5" id="KW-0539">Nucleus</keyword>
<proteinExistence type="predicted"/>
<evidence type="ECO:0000256" key="6">
    <source>
        <dbReference type="ARBA" id="ARBA00069022"/>
    </source>
</evidence>
<dbReference type="InterPro" id="IPR050755">
    <property type="entry name" value="TRAFAC_YlqF/YawG_RiboMat"/>
</dbReference>
<dbReference type="Proteomes" id="UP000053825">
    <property type="component" value="Unassembled WGS sequence"/>
</dbReference>
<keyword evidence="4" id="KW-0342">GTP-binding</keyword>
<dbReference type="PRINTS" id="PR00326">
    <property type="entry name" value="GTP1OBG"/>
</dbReference>
<dbReference type="SUPFAM" id="SSF52540">
    <property type="entry name" value="P-loop containing nucleoside triphosphate hydrolases"/>
    <property type="match status" value="1"/>
</dbReference>
<dbReference type="Pfam" id="PF08701">
    <property type="entry name" value="GN3L_Grn1"/>
    <property type="match status" value="1"/>
</dbReference>
<evidence type="ECO:0000313" key="9">
    <source>
        <dbReference type="EMBL" id="KOC62776.1"/>
    </source>
</evidence>
<dbReference type="STRING" id="597456.A0A0L7QW33"/>
<protein>
    <recommendedName>
        <fullName evidence="6">Guanine nucleotide-binding protein-like 3 homolog</fullName>
    </recommendedName>
</protein>
<dbReference type="Gene3D" id="1.10.1580.10">
    <property type="match status" value="1"/>
</dbReference>
<dbReference type="InterPro" id="IPR006073">
    <property type="entry name" value="GTP-bd"/>
</dbReference>
<evidence type="ECO:0000256" key="7">
    <source>
        <dbReference type="SAM" id="MobiDB-lite"/>
    </source>
</evidence>
<dbReference type="FunFam" id="3.40.50.300:FF:000493">
    <property type="entry name" value="Guanine nucleotide-binding protein-like 3-like protein"/>
    <property type="match status" value="1"/>
</dbReference>
<dbReference type="PANTHER" id="PTHR11089:SF30">
    <property type="entry name" value="GUANINE NUCLEOTIDE-BINDING PROTEIN-LIKE 3 HOMOLOG"/>
    <property type="match status" value="1"/>
</dbReference>
<organism evidence="9 10">
    <name type="scientific">Habropoda laboriosa</name>
    <dbReference type="NCBI Taxonomy" id="597456"/>
    <lineage>
        <taxon>Eukaryota</taxon>
        <taxon>Metazoa</taxon>
        <taxon>Ecdysozoa</taxon>
        <taxon>Arthropoda</taxon>
        <taxon>Hexapoda</taxon>
        <taxon>Insecta</taxon>
        <taxon>Pterygota</taxon>
        <taxon>Neoptera</taxon>
        <taxon>Endopterygota</taxon>
        <taxon>Hymenoptera</taxon>
        <taxon>Apocrita</taxon>
        <taxon>Aculeata</taxon>
        <taxon>Apoidea</taxon>
        <taxon>Anthophila</taxon>
        <taxon>Apidae</taxon>
        <taxon>Habropoda</taxon>
    </lineage>
</organism>
<dbReference type="Gene3D" id="3.40.50.300">
    <property type="entry name" value="P-loop containing nucleotide triphosphate hydrolases"/>
    <property type="match status" value="1"/>
</dbReference>
<evidence type="ECO:0000259" key="8">
    <source>
        <dbReference type="PROSITE" id="PS51721"/>
    </source>
</evidence>
<dbReference type="InterPro" id="IPR014813">
    <property type="entry name" value="Gnl3_N_dom"/>
</dbReference>